<proteinExistence type="predicted"/>
<accession>A0ABS6XWK0</accession>
<reference evidence="2 3" key="1">
    <citation type="submission" date="2021-07" db="EMBL/GenBank/DDBJ databases">
        <title>Flavobacterium sp. nov. isolated from sediment on the Taihu Lake.</title>
        <authorList>
            <person name="Qu J.-H."/>
        </authorList>
    </citation>
    <scope>NUCLEOTIDE SEQUENCE [LARGE SCALE GENOMIC DNA]</scope>
    <source>
        <strain evidence="2 3">NAS39</strain>
    </source>
</reference>
<dbReference type="Pfam" id="PF13304">
    <property type="entry name" value="AAA_21"/>
    <property type="match status" value="1"/>
</dbReference>
<evidence type="ECO:0000259" key="1">
    <source>
        <dbReference type="Pfam" id="PF13304"/>
    </source>
</evidence>
<feature type="domain" description="ATPase AAA-type core" evidence="1">
    <location>
        <begin position="348"/>
        <end position="499"/>
    </location>
</feature>
<dbReference type="EMBL" id="JAHWYN010000008">
    <property type="protein sequence ID" value="MBW4361055.1"/>
    <property type="molecule type" value="Genomic_DNA"/>
</dbReference>
<dbReference type="RefSeq" id="WP_219317533.1">
    <property type="nucleotide sequence ID" value="NZ_JAHWYN010000008.1"/>
</dbReference>
<dbReference type="PANTHER" id="PTHR43581:SF2">
    <property type="entry name" value="EXCINUCLEASE ATPASE SUBUNIT"/>
    <property type="match status" value="1"/>
</dbReference>
<comment type="caution">
    <text evidence="2">The sequence shown here is derived from an EMBL/GenBank/DDBJ whole genome shotgun (WGS) entry which is preliminary data.</text>
</comment>
<dbReference type="PANTHER" id="PTHR43581">
    <property type="entry name" value="ATP/GTP PHOSPHATASE"/>
    <property type="match status" value="1"/>
</dbReference>
<dbReference type="Proteomes" id="UP000812031">
    <property type="component" value="Unassembled WGS sequence"/>
</dbReference>
<protein>
    <submittedName>
        <fullName evidence="2">ATP-binding protein</fullName>
    </submittedName>
</protein>
<dbReference type="GO" id="GO:0005524">
    <property type="term" value="F:ATP binding"/>
    <property type="evidence" value="ECO:0007669"/>
    <property type="project" value="UniProtKB-KW"/>
</dbReference>
<evidence type="ECO:0000313" key="2">
    <source>
        <dbReference type="EMBL" id="MBW4361055.1"/>
    </source>
</evidence>
<keyword evidence="2" id="KW-0547">Nucleotide-binding</keyword>
<dbReference type="InterPro" id="IPR003959">
    <property type="entry name" value="ATPase_AAA_core"/>
</dbReference>
<sequence length="603" mass="70051">MAIPNNIEREHILAAISEISREGIRAGREGQRYFLVDDKGINYPLKYIISIANKYANGEELDPNPNNFNTYSAWNHLADLKFKLIDIQEDKVTKNNGFKLIRLELYNNSLVCKNSSIIYDFIDDKDDQDKIYSTVIIGSNGTGKSNLFRIIILLFKDIYDNKELNPRSYGVDGKYKLEYSIDENIYTYSNFVDIGEVKFKNTSQIYRNSELIPFEEAELPSFIVANSIMLTDKYPFIRDSDTFPFYKYLGVRNIAQAASTRSYVRKTVEFIVTQINSDVFKKGIAKTGDFLGISKSIDILFYTLNTPLFFRGELDVKQFENYFNDIQIKYKDSERIPPFKLNHYLSISKDEILLNKIISFCNNLYSKNKLEKKQDRSSARKIKYNIVDENDYINLKENYELLDHLRKLGILSAPEINLNKGDEYNLTESSSGEYHFFSSMIGLLATIKPNSLIFIDEPEISLHPNWQMKYLSFLRELFSEPEFATSHIILATHSHFLISDLRGENSKIIGLKKEGNDNVIVDLPKDINTFGWTSEEVLYRIFSLRTTRNHYFEYDITLLASLIQEKSNDKEKIIEIINKLKKHEFSKNDPLTYLINEGVKLIN</sequence>
<name>A0ABS6XWK0_9FLAO</name>
<gene>
    <name evidence="2" type="ORF">KZH69_11220</name>
</gene>
<organism evidence="2 3">
    <name type="scientific">Flavobacterium taihuense</name>
    <dbReference type="NCBI Taxonomy" id="2857508"/>
    <lineage>
        <taxon>Bacteria</taxon>
        <taxon>Pseudomonadati</taxon>
        <taxon>Bacteroidota</taxon>
        <taxon>Flavobacteriia</taxon>
        <taxon>Flavobacteriales</taxon>
        <taxon>Flavobacteriaceae</taxon>
        <taxon>Flavobacterium</taxon>
    </lineage>
</organism>
<dbReference type="InterPro" id="IPR051396">
    <property type="entry name" value="Bact_Antivir_Def_Nuclease"/>
</dbReference>
<evidence type="ECO:0000313" key="3">
    <source>
        <dbReference type="Proteomes" id="UP000812031"/>
    </source>
</evidence>
<keyword evidence="3" id="KW-1185">Reference proteome</keyword>
<keyword evidence="2" id="KW-0067">ATP-binding</keyword>